<keyword evidence="3" id="KW-1185">Reference proteome</keyword>
<sequence length="170" mass="20397">MMTMVIVLIAIQGSDAAPTIWEELEDSWNDLKRDGKKAFKDIFHRVAIQVNEAEPGRYIWEELEDSWNDLKRDAKKAFKDIFHRGDCAYIKADLDNYNRCANQHYPDHHKKLPLYRQHYRKNSNTGHKVCFQEFRNGMTKFTDGYDKFDSCFRQHVHRDRIEKCARYVYE</sequence>
<evidence type="ECO:0000313" key="2">
    <source>
        <dbReference type="EMBL" id="CAD7622341.1"/>
    </source>
</evidence>
<dbReference type="Proteomes" id="UP000759131">
    <property type="component" value="Unassembled WGS sequence"/>
</dbReference>
<proteinExistence type="predicted"/>
<dbReference type="OrthoDB" id="6526239at2759"/>
<evidence type="ECO:0000256" key="1">
    <source>
        <dbReference type="SAM" id="SignalP"/>
    </source>
</evidence>
<organism evidence="2">
    <name type="scientific">Medioppia subpectinata</name>
    <dbReference type="NCBI Taxonomy" id="1979941"/>
    <lineage>
        <taxon>Eukaryota</taxon>
        <taxon>Metazoa</taxon>
        <taxon>Ecdysozoa</taxon>
        <taxon>Arthropoda</taxon>
        <taxon>Chelicerata</taxon>
        <taxon>Arachnida</taxon>
        <taxon>Acari</taxon>
        <taxon>Acariformes</taxon>
        <taxon>Sarcoptiformes</taxon>
        <taxon>Oribatida</taxon>
        <taxon>Brachypylina</taxon>
        <taxon>Oppioidea</taxon>
        <taxon>Oppiidae</taxon>
        <taxon>Medioppia</taxon>
    </lineage>
</organism>
<accession>A0A7R9KIG5</accession>
<feature type="signal peptide" evidence="1">
    <location>
        <begin position="1"/>
        <end position="16"/>
    </location>
</feature>
<keyword evidence="1" id="KW-0732">Signal</keyword>
<name>A0A7R9KIG5_9ACAR</name>
<dbReference type="EMBL" id="CAJPIZ010001040">
    <property type="protein sequence ID" value="CAG2102771.1"/>
    <property type="molecule type" value="Genomic_DNA"/>
</dbReference>
<evidence type="ECO:0000313" key="3">
    <source>
        <dbReference type="Proteomes" id="UP000759131"/>
    </source>
</evidence>
<dbReference type="EMBL" id="OC855615">
    <property type="protein sequence ID" value="CAD7622341.1"/>
    <property type="molecule type" value="Genomic_DNA"/>
</dbReference>
<protein>
    <submittedName>
        <fullName evidence="2">Uncharacterized protein</fullName>
    </submittedName>
</protein>
<reference evidence="2" key="1">
    <citation type="submission" date="2020-11" db="EMBL/GenBank/DDBJ databases">
        <authorList>
            <person name="Tran Van P."/>
        </authorList>
    </citation>
    <scope>NUCLEOTIDE SEQUENCE</scope>
</reference>
<feature type="chain" id="PRO_5036403358" evidence="1">
    <location>
        <begin position="17"/>
        <end position="170"/>
    </location>
</feature>
<dbReference type="AlphaFoldDB" id="A0A7R9KIG5"/>
<gene>
    <name evidence="2" type="ORF">OSB1V03_LOCUS2805</name>
</gene>